<dbReference type="SMART" id="SM00220">
    <property type="entry name" value="S_TKc"/>
    <property type="match status" value="1"/>
</dbReference>
<evidence type="ECO:0000256" key="5">
    <source>
        <dbReference type="ARBA" id="ARBA00022777"/>
    </source>
</evidence>
<dbReference type="InterPro" id="IPR011009">
    <property type="entry name" value="Kinase-like_dom_sf"/>
</dbReference>
<evidence type="ECO:0000256" key="7">
    <source>
        <dbReference type="PROSITE-ProRule" id="PRU10141"/>
    </source>
</evidence>
<dbReference type="Pfam" id="PF00069">
    <property type="entry name" value="Pkinase"/>
    <property type="match status" value="1"/>
</dbReference>
<gene>
    <name evidence="9" type="primary">pknB_3</name>
    <name evidence="9" type="ORF">Pan181_05670</name>
</gene>
<sequence>MSDLTGRQLNDYRVLRRLGRGAMAEVYLAEQQSLARQVALKVLSSELAAQPNYVERFQHEARSAAALVHANIVQVYEVGQANGSHFIAQEYVAGQNLAEWMRRHGQVEPGRVLDILRQVAAALSKAHERSIVHRDVKPENIMLSRTGEVKVADFGLARVTTDSANNRTQAGVTMGTPLYMSPEQIEGRPVDSRSDIYSLGVTAYHMLAGEPPFQGETPLSVAVQHVNKQPLPITTHAPATPPALVALVERMMAKKPDDRYTTPLELLHALRSLAKQASDEGWAEGPENWSASDLATLSSSQIEATSELDQLMRGTRALQLPNFERRRIIRLIVVAALAGAALAFLLRRPYVLADSEPDVLNHDSAIQQLFHARMIDTPAGWQAAIDHPDANIAEVNLAKQGLARHYLHEGQYREALEPLEELANAPRNQKNVRTFANVALAIAYSELGNLDEARRHRQLVSTTDVQELPTDQELVELFYSLDL</sequence>
<dbReference type="CDD" id="cd14014">
    <property type="entry name" value="STKc_PknB_like"/>
    <property type="match status" value="1"/>
</dbReference>
<keyword evidence="10" id="KW-1185">Reference proteome</keyword>
<protein>
    <recommendedName>
        <fullName evidence="1">non-specific serine/threonine protein kinase</fullName>
        <ecNumber evidence="1">2.7.11.1</ecNumber>
    </recommendedName>
</protein>
<dbReference type="GO" id="GO:0005524">
    <property type="term" value="F:ATP binding"/>
    <property type="evidence" value="ECO:0007669"/>
    <property type="project" value="UniProtKB-UniRule"/>
</dbReference>
<dbReference type="Gene3D" id="1.10.510.10">
    <property type="entry name" value="Transferase(Phosphotransferase) domain 1"/>
    <property type="match status" value="1"/>
</dbReference>
<name>A0A518AI35_9BACT</name>
<dbReference type="Gene3D" id="3.30.200.20">
    <property type="entry name" value="Phosphorylase Kinase, domain 1"/>
    <property type="match status" value="1"/>
</dbReference>
<dbReference type="Proteomes" id="UP000315750">
    <property type="component" value="Chromosome"/>
</dbReference>
<dbReference type="InterPro" id="IPR017441">
    <property type="entry name" value="Protein_kinase_ATP_BS"/>
</dbReference>
<dbReference type="PROSITE" id="PS50011">
    <property type="entry name" value="PROTEIN_KINASE_DOM"/>
    <property type="match status" value="1"/>
</dbReference>
<dbReference type="InterPro" id="IPR011990">
    <property type="entry name" value="TPR-like_helical_dom_sf"/>
</dbReference>
<dbReference type="GO" id="GO:0004674">
    <property type="term" value="F:protein serine/threonine kinase activity"/>
    <property type="evidence" value="ECO:0007669"/>
    <property type="project" value="UniProtKB-KW"/>
</dbReference>
<dbReference type="FunFam" id="1.10.510.10:FF:000021">
    <property type="entry name" value="Serine/threonine protein kinase"/>
    <property type="match status" value="1"/>
</dbReference>
<dbReference type="Gene3D" id="1.25.40.10">
    <property type="entry name" value="Tetratricopeptide repeat domain"/>
    <property type="match status" value="1"/>
</dbReference>
<dbReference type="PANTHER" id="PTHR43289:SF6">
    <property type="entry name" value="SERINE_THREONINE-PROTEIN KINASE NEKL-3"/>
    <property type="match status" value="1"/>
</dbReference>
<dbReference type="InterPro" id="IPR000719">
    <property type="entry name" value="Prot_kinase_dom"/>
</dbReference>
<organism evidence="9 10">
    <name type="scientific">Aeoliella mucimassa</name>
    <dbReference type="NCBI Taxonomy" id="2527972"/>
    <lineage>
        <taxon>Bacteria</taxon>
        <taxon>Pseudomonadati</taxon>
        <taxon>Planctomycetota</taxon>
        <taxon>Planctomycetia</taxon>
        <taxon>Pirellulales</taxon>
        <taxon>Lacipirellulaceae</taxon>
        <taxon>Aeoliella</taxon>
    </lineage>
</organism>
<keyword evidence="3 9" id="KW-0808">Transferase</keyword>
<reference evidence="9 10" key="1">
    <citation type="submission" date="2019-02" db="EMBL/GenBank/DDBJ databases">
        <title>Deep-cultivation of Planctomycetes and their phenomic and genomic characterization uncovers novel biology.</title>
        <authorList>
            <person name="Wiegand S."/>
            <person name="Jogler M."/>
            <person name="Boedeker C."/>
            <person name="Pinto D."/>
            <person name="Vollmers J."/>
            <person name="Rivas-Marin E."/>
            <person name="Kohn T."/>
            <person name="Peeters S.H."/>
            <person name="Heuer A."/>
            <person name="Rast P."/>
            <person name="Oberbeckmann S."/>
            <person name="Bunk B."/>
            <person name="Jeske O."/>
            <person name="Meyerdierks A."/>
            <person name="Storesund J.E."/>
            <person name="Kallscheuer N."/>
            <person name="Luecker S."/>
            <person name="Lage O.M."/>
            <person name="Pohl T."/>
            <person name="Merkel B.J."/>
            <person name="Hornburger P."/>
            <person name="Mueller R.-W."/>
            <person name="Bruemmer F."/>
            <person name="Labrenz M."/>
            <person name="Spormann A.M."/>
            <person name="Op den Camp H."/>
            <person name="Overmann J."/>
            <person name="Amann R."/>
            <person name="Jetten M.S.M."/>
            <person name="Mascher T."/>
            <person name="Medema M.H."/>
            <person name="Devos D.P."/>
            <person name="Kaster A.-K."/>
            <person name="Ovreas L."/>
            <person name="Rohde M."/>
            <person name="Galperin M.Y."/>
            <person name="Jogler C."/>
        </authorList>
    </citation>
    <scope>NUCLEOTIDE SEQUENCE [LARGE SCALE GENOMIC DNA]</scope>
    <source>
        <strain evidence="9 10">Pan181</strain>
    </source>
</reference>
<accession>A0A518AI35</accession>
<evidence type="ECO:0000259" key="8">
    <source>
        <dbReference type="PROSITE" id="PS50011"/>
    </source>
</evidence>
<dbReference type="OrthoDB" id="6111975at2"/>
<feature type="binding site" evidence="7">
    <location>
        <position position="41"/>
    </location>
    <ligand>
        <name>ATP</name>
        <dbReference type="ChEBI" id="CHEBI:30616"/>
    </ligand>
</feature>
<proteinExistence type="predicted"/>
<evidence type="ECO:0000256" key="2">
    <source>
        <dbReference type="ARBA" id="ARBA00022527"/>
    </source>
</evidence>
<dbReference type="EMBL" id="CP036278">
    <property type="protein sequence ID" value="QDU54386.1"/>
    <property type="molecule type" value="Genomic_DNA"/>
</dbReference>
<evidence type="ECO:0000256" key="3">
    <source>
        <dbReference type="ARBA" id="ARBA00022679"/>
    </source>
</evidence>
<dbReference type="KEGG" id="amuc:Pan181_05670"/>
<dbReference type="EC" id="2.7.11.1" evidence="1"/>
<feature type="domain" description="Protein kinase" evidence="8">
    <location>
        <begin position="12"/>
        <end position="271"/>
    </location>
</feature>
<keyword evidence="6 7" id="KW-0067">ATP-binding</keyword>
<dbReference type="PROSITE" id="PS00107">
    <property type="entry name" value="PROTEIN_KINASE_ATP"/>
    <property type="match status" value="1"/>
</dbReference>
<dbReference type="PROSITE" id="PS00108">
    <property type="entry name" value="PROTEIN_KINASE_ST"/>
    <property type="match status" value="1"/>
</dbReference>
<evidence type="ECO:0000256" key="1">
    <source>
        <dbReference type="ARBA" id="ARBA00012513"/>
    </source>
</evidence>
<keyword evidence="2" id="KW-0723">Serine/threonine-protein kinase</keyword>
<dbReference type="SUPFAM" id="SSF48452">
    <property type="entry name" value="TPR-like"/>
    <property type="match status" value="1"/>
</dbReference>
<evidence type="ECO:0000256" key="4">
    <source>
        <dbReference type="ARBA" id="ARBA00022741"/>
    </source>
</evidence>
<dbReference type="InterPro" id="IPR008271">
    <property type="entry name" value="Ser/Thr_kinase_AS"/>
</dbReference>
<evidence type="ECO:0000313" key="9">
    <source>
        <dbReference type="EMBL" id="QDU54386.1"/>
    </source>
</evidence>
<dbReference type="SUPFAM" id="SSF56112">
    <property type="entry name" value="Protein kinase-like (PK-like)"/>
    <property type="match status" value="1"/>
</dbReference>
<dbReference type="AlphaFoldDB" id="A0A518AI35"/>
<dbReference type="RefSeq" id="WP_145245372.1">
    <property type="nucleotide sequence ID" value="NZ_CP036278.1"/>
</dbReference>
<keyword evidence="4 7" id="KW-0547">Nucleotide-binding</keyword>
<keyword evidence="5 9" id="KW-0418">Kinase</keyword>
<dbReference type="PANTHER" id="PTHR43289">
    <property type="entry name" value="MITOGEN-ACTIVATED PROTEIN KINASE KINASE KINASE 20-RELATED"/>
    <property type="match status" value="1"/>
</dbReference>
<evidence type="ECO:0000313" key="10">
    <source>
        <dbReference type="Proteomes" id="UP000315750"/>
    </source>
</evidence>
<evidence type="ECO:0000256" key="6">
    <source>
        <dbReference type="ARBA" id="ARBA00022840"/>
    </source>
</evidence>